<reference evidence="5" key="2">
    <citation type="submission" date="2011-03" db="EMBL/GenBank/DDBJ databases">
        <title>Annotation of Magnaporthe poae ATCC 64411.</title>
        <authorList>
            <person name="Ma L.-J."/>
            <person name="Dead R."/>
            <person name="Young S.K."/>
            <person name="Zeng Q."/>
            <person name="Gargeya S."/>
            <person name="Fitzgerald M."/>
            <person name="Haas B."/>
            <person name="Abouelleil A."/>
            <person name="Alvarado L."/>
            <person name="Arachchi H.M."/>
            <person name="Berlin A."/>
            <person name="Brown A."/>
            <person name="Chapman S.B."/>
            <person name="Chen Z."/>
            <person name="Dunbar C."/>
            <person name="Freedman E."/>
            <person name="Gearin G."/>
            <person name="Gellesch M."/>
            <person name="Goldberg J."/>
            <person name="Griggs A."/>
            <person name="Gujja S."/>
            <person name="Heiman D."/>
            <person name="Howarth C."/>
            <person name="Larson L."/>
            <person name="Lui A."/>
            <person name="MacDonald P.J.P."/>
            <person name="Mehta T."/>
            <person name="Montmayeur A."/>
            <person name="Murphy C."/>
            <person name="Neiman D."/>
            <person name="Pearson M."/>
            <person name="Priest M."/>
            <person name="Roberts A."/>
            <person name="Saif S."/>
            <person name="Shea T."/>
            <person name="Shenoy N."/>
            <person name="Sisk P."/>
            <person name="Stolte C."/>
            <person name="Sykes S."/>
            <person name="Yandava C."/>
            <person name="Wortman J."/>
            <person name="Nusbaum C."/>
            <person name="Birren B."/>
        </authorList>
    </citation>
    <scope>NUCLEOTIDE SEQUENCE</scope>
    <source>
        <strain evidence="5">ATCC 64411</strain>
    </source>
</reference>
<dbReference type="VEuPathDB" id="FungiDB:MAPG_08760"/>
<dbReference type="PANTHER" id="PTHR24201:SF15">
    <property type="entry name" value="ANKYRIN REPEAT DOMAIN-CONTAINING PROTEIN 66"/>
    <property type="match status" value="1"/>
</dbReference>
<dbReference type="EMBL" id="GL876973">
    <property type="protein sequence ID" value="KLU89791.1"/>
    <property type="molecule type" value="Genomic_DNA"/>
</dbReference>
<sequence>MSSLLGPIGLSLQSARHAQLMLGVEEIQLALRAVVNQAANRAMQEPTRPASQPQTAVAPFPKFHHPLVLQTPDATGRPDDRKHNSHSNTPALGVLAVDVSTSQRCNHRCRCRCHTTSQMQTPSWLRSVVGEHLVRYNAVPFFDKRPCDSARCRACTEKFIRLRLHFPSWLLRSAVQIAMSWHACGGPGAAMYLGVSRPVSFGLTWAAIRFNHLDGIRQVVSTGGILPTDIDDTTGEAILALVLNQCAHNPAVINIFIESWKHHLHKVAARNGLSASEMAQAVLWKYPHLSAEMTRPLERIIDLTYSHSDLSPSLIRDAILGICPVTLEQALEMEPGSVNALDAYGLSPLHWAAYRNNVAAARLLLHHEAKPELRETSLWQTALHVACRIGSFDLAHLLLRHGADANCLDSRYMNPLHYAIECPKLVRLLLEFGAHPDGSSRLEMAPLHY</sequence>
<dbReference type="PANTHER" id="PTHR24201">
    <property type="entry name" value="ANK_REP_REGION DOMAIN-CONTAINING PROTEIN"/>
    <property type="match status" value="1"/>
</dbReference>
<keyword evidence="2 3" id="KW-0040">ANK repeat</keyword>
<evidence type="ECO:0000256" key="1">
    <source>
        <dbReference type="ARBA" id="ARBA00022737"/>
    </source>
</evidence>
<reference evidence="5" key="1">
    <citation type="submission" date="2010-05" db="EMBL/GenBank/DDBJ databases">
        <title>The Genome Sequence of Magnaporthe poae strain ATCC 64411.</title>
        <authorList>
            <consortium name="The Broad Institute Genome Sequencing Platform"/>
            <consortium name="Broad Institute Genome Sequencing Center for Infectious Disease"/>
            <person name="Ma L.-J."/>
            <person name="Dead R."/>
            <person name="Young S."/>
            <person name="Zeng Q."/>
            <person name="Koehrsen M."/>
            <person name="Alvarado L."/>
            <person name="Berlin A."/>
            <person name="Chapman S.B."/>
            <person name="Chen Z."/>
            <person name="Freedman E."/>
            <person name="Gellesch M."/>
            <person name="Goldberg J."/>
            <person name="Griggs A."/>
            <person name="Gujja S."/>
            <person name="Heilman E.R."/>
            <person name="Heiman D."/>
            <person name="Hepburn T."/>
            <person name="Howarth C."/>
            <person name="Jen D."/>
            <person name="Larson L."/>
            <person name="Mehta T."/>
            <person name="Neiman D."/>
            <person name="Pearson M."/>
            <person name="Roberts A."/>
            <person name="Saif S."/>
            <person name="Shea T."/>
            <person name="Shenoy N."/>
            <person name="Sisk P."/>
            <person name="Stolte C."/>
            <person name="Sykes S."/>
            <person name="Walk T."/>
            <person name="White J."/>
            <person name="Yandava C."/>
            <person name="Haas B."/>
            <person name="Nusbaum C."/>
            <person name="Birren B."/>
        </authorList>
    </citation>
    <scope>NUCLEOTIDE SEQUENCE</scope>
    <source>
        <strain evidence="5">ATCC 64411</strain>
    </source>
</reference>
<keyword evidence="1" id="KW-0677">Repeat</keyword>
<dbReference type="Pfam" id="PF00023">
    <property type="entry name" value="Ank"/>
    <property type="match status" value="1"/>
</dbReference>
<name>A0A0H2U748_MAGP6</name>
<dbReference type="PROSITE" id="PS50297">
    <property type="entry name" value="ANK_REP_REGION"/>
    <property type="match status" value="2"/>
</dbReference>
<evidence type="ECO:0000256" key="2">
    <source>
        <dbReference type="ARBA" id="ARBA00023043"/>
    </source>
</evidence>
<dbReference type="InterPro" id="IPR036770">
    <property type="entry name" value="Ankyrin_rpt-contain_sf"/>
</dbReference>
<dbReference type="InterPro" id="IPR002110">
    <property type="entry name" value="Ankyrin_rpt"/>
</dbReference>
<feature type="repeat" description="ANK" evidence="3">
    <location>
        <begin position="344"/>
        <end position="376"/>
    </location>
</feature>
<feature type="region of interest" description="Disordered" evidence="4">
    <location>
        <begin position="70"/>
        <end position="89"/>
    </location>
</feature>
<organism evidence="5">
    <name type="scientific">Magnaporthiopsis poae (strain ATCC 64411 / 73-15)</name>
    <name type="common">Kentucky bluegrass fungus</name>
    <name type="synonym">Magnaporthe poae</name>
    <dbReference type="NCBI Taxonomy" id="644358"/>
    <lineage>
        <taxon>Eukaryota</taxon>
        <taxon>Fungi</taxon>
        <taxon>Dikarya</taxon>
        <taxon>Ascomycota</taxon>
        <taxon>Pezizomycotina</taxon>
        <taxon>Sordariomycetes</taxon>
        <taxon>Sordariomycetidae</taxon>
        <taxon>Magnaporthales</taxon>
        <taxon>Magnaporthaceae</taxon>
        <taxon>Magnaporthiopsis</taxon>
    </lineage>
</organism>
<gene>
    <name evidence="5" type="ORF">MAPG_08760</name>
</gene>
<proteinExistence type="predicted"/>
<dbReference type="PROSITE" id="PS50088">
    <property type="entry name" value="ANK_REPEAT"/>
    <property type="match status" value="2"/>
</dbReference>
<dbReference type="Pfam" id="PF12796">
    <property type="entry name" value="Ank_2"/>
    <property type="match status" value="1"/>
</dbReference>
<dbReference type="Gene3D" id="1.25.40.20">
    <property type="entry name" value="Ankyrin repeat-containing domain"/>
    <property type="match status" value="1"/>
</dbReference>
<dbReference type="AlphaFoldDB" id="A0A0H2U748"/>
<dbReference type="SUPFAM" id="SSF48403">
    <property type="entry name" value="Ankyrin repeat"/>
    <property type="match status" value="1"/>
</dbReference>
<dbReference type="OrthoDB" id="5245322at2759"/>
<evidence type="ECO:0000256" key="4">
    <source>
        <dbReference type="SAM" id="MobiDB-lite"/>
    </source>
</evidence>
<dbReference type="SMART" id="SM00248">
    <property type="entry name" value="ANK"/>
    <property type="match status" value="3"/>
</dbReference>
<evidence type="ECO:0000256" key="3">
    <source>
        <dbReference type="PROSITE-ProRule" id="PRU00023"/>
    </source>
</evidence>
<protein>
    <submittedName>
        <fullName evidence="5">Uncharacterized protein</fullName>
    </submittedName>
</protein>
<evidence type="ECO:0000313" key="5">
    <source>
        <dbReference type="EMBL" id="KLU89791.1"/>
    </source>
</evidence>
<dbReference type="InterPro" id="IPR050776">
    <property type="entry name" value="Ank_Repeat/CDKN_Inhibitor"/>
</dbReference>
<feature type="repeat" description="ANK" evidence="3">
    <location>
        <begin position="378"/>
        <end position="410"/>
    </location>
</feature>
<accession>A0A0H2U748</accession>
<feature type="non-terminal residue" evidence="5">
    <location>
        <position position="449"/>
    </location>
</feature>